<sequence>MNMEPCRRALRDLGSLQTSAWVDVFIDNVIIQSQMTDPYEIKKHVIRLMHAKYKMLDSCTIMDRVKALEIIEDAKKEHRRHLNYTYGCARMVAGDGGKAVKLEPTEYNETEMLVESDPVSFKESVRAIPSLQNPTAIQALDQLCDLYSIAAKSKSNEERENLLFHMMELKTLLHDMCANQTEKTNFILAIEVSREKPQNKRITGKFLEDLQYGLD</sequence>
<evidence type="ECO:0000313" key="2">
    <source>
        <dbReference type="Proteomes" id="UP000193642"/>
    </source>
</evidence>
<proteinExistence type="predicted"/>
<protein>
    <submittedName>
        <fullName evidence="1">Uncharacterized protein</fullName>
    </submittedName>
</protein>
<dbReference type="AlphaFoldDB" id="A0A1Y2C3D5"/>
<organism evidence="1 2">
    <name type="scientific">Rhizoclosmatium globosum</name>
    <dbReference type="NCBI Taxonomy" id="329046"/>
    <lineage>
        <taxon>Eukaryota</taxon>
        <taxon>Fungi</taxon>
        <taxon>Fungi incertae sedis</taxon>
        <taxon>Chytridiomycota</taxon>
        <taxon>Chytridiomycota incertae sedis</taxon>
        <taxon>Chytridiomycetes</taxon>
        <taxon>Chytridiales</taxon>
        <taxon>Chytriomycetaceae</taxon>
        <taxon>Rhizoclosmatium</taxon>
    </lineage>
</organism>
<dbReference type="OrthoDB" id="2159737at2759"/>
<reference evidence="1 2" key="1">
    <citation type="submission" date="2016-07" db="EMBL/GenBank/DDBJ databases">
        <title>Pervasive Adenine N6-methylation of Active Genes in Fungi.</title>
        <authorList>
            <consortium name="DOE Joint Genome Institute"/>
            <person name="Mondo S.J."/>
            <person name="Dannebaum R.O."/>
            <person name="Kuo R.C."/>
            <person name="Labutti K."/>
            <person name="Haridas S."/>
            <person name="Kuo A."/>
            <person name="Salamov A."/>
            <person name="Ahrendt S.R."/>
            <person name="Lipzen A."/>
            <person name="Sullivan W."/>
            <person name="Andreopoulos W.B."/>
            <person name="Clum A."/>
            <person name="Lindquist E."/>
            <person name="Daum C."/>
            <person name="Ramamoorthy G.K."/>
            <person name="Gryganskyi A."/>
            <person name="Culley D."/>
            <person name="Magnuson J.K."/>
            <person name="James T.Y."/>
            <person name="O'Malley M.A."/>
            <person name="Stajich J.E."/>
            <person name="Spatafora J.W."/>
            <person name="Visel A."/>
            <person name="Grigoriev I.V."/>
        </authorList>
    </citation>
    <scope>NUCLEOTIDE SEQUENCE [LARGE SCALE GENOMIC DNA]</scope>
    <source>
        <strain evidence="1 2">JEL800</strain>
    </source>
</reference>
<comment type="caution">
    <text evidence="1">The sequence shown here is derived from an EMBL/GenBank/DDBJ whole genome shotgun (WGS) entry which is preliminary data.</text>
</comment>
<dbReference type="EMBL" id="MCGO01000031">
    <property type="protein sequence ID" value="ORY41550.1"/>
    <property type="molecule type" value="Genomic_DNA"/>
</dbReference>
<keyword evidence="2" id="KW-1185">Reference proteome</keyword>
<name>A0A1Y2C3D5_9FUNG</name>
<evidence type="ECO:0000313" key="1">
    <source>
        <dbReference type="EMBL" id="ORY41550.1"/>
    </source>
</evidence>
<gene>
    <name evidence="1" type="ORF">BCR33DRAFT_335066</name>
</gene>
<dbReference type="Proteomes" id="UP000193642">
    <property type="component" value="Unassembled WGS sequence"/>
</dbReference>
<accession>A0A1Y2C3D5</accession>